<dbReference type="Proteomes" id="UP001597417">
    <property type="component" value="Unassembled WGS sequence"/>
</dbReference>
<keyword evidence="4" id="KW-1185">Reference proteome</keyword>
<evidence type="ECO:0000313" key="4">
    <source>
        <dbReference type="Proteomes" id="UP001597417"/>
    </source>
</evidence>
<evidence type="ECO:0000313" key="3">
    <source>
        <dbReference type="EMBL" id="MFD2419615.1"/>
    </source>
</evidence>
<dbReference type="InterPro" id="IPR010310">
    <property type="entry name" value="T7SS_ESAT-6-like"/>
</dbReference>
<keyword evidence="1" id="KW-0175">Coiled coil</keyword>
<dbReference type="SUPFAM" id="SSF140453">
    <property type="entry name" value="EsxAB dimer-like"/>
    <property type="match status" value="1"/>
</dbReference>
<protein>
    <submittedName>
        <fullName evidence="3">WXG100 family type VII secretion target</fullName>
    </submittedName>
</protein>
<feature type="region of interest" description="Disordered" evidence="2">
    <location>
        <begin position="149"/>
        <end position="174"/>
    </location>
</feature>
<evidence type="ECO:0000256" key="2">
    <source>
        <dbReference type="SAM" id="MobiDB-lite"/>
    </source>
</evidence>
<dbReference type="Pfam" id="PF06013">
    <property type="entry name" value="WXG100"/>
    <property type="match status" value="1"/>
</dbReference>
<feature type="compositionally biased region" description="Basic and acidic residues" evidence="2">
    <location>
        <begin position="567"/>
        <end position="577"/>
    </location>
</feature>
<dbReference type="Gene3D" id="1.10.287.1060">
    <property type="entry name" value="ESAT-6-like"/>
    <property type="match status" value="1"/>
</dbReference>
<dbReference type="RefSeq" id="WP_378267642.1">
    <property type="nucleotide sequence ID" value="NZ_JBHUKR010000012.1"/>
</dbReference>
<feature type="region of interest" description="Disordered" evidence="2">
    <location>
        <begin position="431"/>
        <end position="577"/>
    </location>
</feature>
<reference evidence="4" key="1">
    <citation type="journal article" date="2019" name="Int. J. Syst. Evol. Microbiol.">
        <title>The Global Catalogue of Microorganisms (GCM) 10K type strain sequencing project: providing services to taxonomists for standard genome sequencing and annotation.</title>
        <authorList>
            <consortium name="The Broad Institute Genomics Platform"/>
            <consortium name="The Broad Institute Genome Sequencing Center for Infectious Disease"/>
            <person name="Wu L."/>
            <person name="Ma J."/>
        </authorList>
    </citation>
    <scope>NUCLEOTIDE SEQUENCE [LARGE SCALE GENOMIC DNA]</scope>
    <source>
        <strain evidence="4">CGMCC 4.7645</strain>
    </source>
</reference>
<comment type="caution">
    <text evidence="3">The sequence shown here is derived from an EMBL/GenBank/DDBJ whole genome shotgun (WGS) entry which is preliminary data.</text>
</comment>
<proteinExistence type="predicted"/>
<dbReference type="EMBL" id="JBHUKR010000012">
    <property type="protein sequence ID" value="MFD2419615.1"/>
    <property type="molecule type" value="Genomic_DNA"/>
</dbReference>
<gene>
    <name evidence="3" type="ORF">ACFSXZ_25125</name>
</gene>
<feature type="coiled-coil region" evidence="1">
    <location>
        <begin position="99"/>
        <end position="126"/>
    </location>
</feature>
<feature type="region of interest" description="Disordered" evidence="2">
    <location>
        <begin position="266"/>
        <end position="326"/>
    </location>
</feature>
<organism evidence="3 4">
    <name type="scientific">Amycolatopsis pigmentata</name>
    <dbReference type="NCBI Taxonomy" id="450801"/>
    <lineage>
        <taxon>Bacteria</taxon>
        <taxon>Bacillati</taxon>
        <taxon>Actinomycetota</taxon>
        <taxon>Actinomycetes</taxon>
        <taxon>Pseudonocardiales</taxon>
        <taxon>Pseudonocardiaceae</taxon>
        <taxon>Amycolatopsis</taxon>
    </lineage>
</organism>
<name>A0ABW5FY77_9PSEU</name>
<feature type="compositionally biased region" description="Low complexity" evidence="2">
    <location>
        <begin position="500"/>
        <end position="510"/>
    </location>
</feature>
<evidence type="ECO:0000256" key="1">
    <source>
        <dbReference type="SAM" id="Coils"/>
    </source>
</evidence>
<dbReference type="InterPro" id="IPR036689">
    <property type="entry name" value="ESAT-6-like_sf"/>
</dbReference>
<feature type="compositionally biased region" description="Low complexity" evidence="2">
    <location>
        <begin position="164"/>
        <end position="174"/>
    </location>
</feature>
<sequence length="577" mass="58345">MALPEPPPVLDPALESLDFDQLVQLINEAGPDTYYDGAQAFDNATARLQEIQDELRRENRNVGEAWQGRIADSFDRVVQEVSGTVMTVTQAMAGYGTALRRLGDALAQAQQRLRDLQTQNRRDVEAARQIMRDLGTVYQDIGSRVPPLPETVGAPPGVAGGAPGAPASPVAQGQAPAGAAPVPVAWGGMMAPGWGAMAPPPGWGGHTGEAFAGPAPAFASLGKPQPATQAVDTRHTGALQGVVTGEPMAPAPAVVGRQMPAVRRRDACEDEKETAGLAPAVLGRSQRTVASDVRRSPAKRKADKRADAVPAAEQHAADTEAPPVTVSHPAPETKAAISANVAAPEGTPAAVHVMSDPATATGATTPPVPATGTVPPSVAAANTGAPPAGAVPPPVPAAHTVSASHAAAIRPVGDPTAAGAAQEAARQIASGGLPQSGAPSTVPGGVPSVGTAHAGAPFQPVSGGLDADVPAGPPTAPGTAAMSRPGGTLAGSPGMGPMGFAGAHGAQQQQNERHPSGLLKAGPDAWEPGGELPMVLGRAPRRAEPPTEDDQMPPELPDLSRIAPLRSAEERLREKRS</sequence>
<accession>A0ABW5FY77</accession>